<dbReference type="Pfam" id="PF06418">
    <property type="entry name" value="CTP_synth_N"/>
    <property type="match status" value="1"/>
</dbReference>
<evidence type="ECO:0000256" key="4">
    <source>
        <dbReference type="ARBA" id="ARBA00022723"/>
    </source>
</evidence>
<comment type="similarity">
    <text evidence="2 11">Belongs to the CTP synthase family.</text>
</comment>
<dbReference type="InterPro" id="IPR017456">
    <property type="entry name" value="CTP_synthase_N"/>
</dbReference>
<comment type="catalytic activity">
    <reaction evidence="11">
        <text>L-glutamine + H2O = L-glutamate + NH4(+)</text>
        <dbReference type="Rhea" id="RHEA:15889"/>
        <dbReference type="ChEBI" id="CHEBI:15377"/>
        <dbReference type="ChEBI" id="CHEBI:28938"/>
        <dbReference type="ChEBI" id="CHEBI:29985"/>
        <dbReference type="ChEBI" id="CHEBI:58359"/>
    </reaction>
</comment>
<dbReference type="HAMAP" id="MF_01227">
    <property type="entry name" value="PyrG"/>
    <property type="match status" value="1"/>
</dbReference>
<feature type="binding site" evidence="11">
    <location>
        <position position="18"/>
    </location>
    <ligand>
        <name>UTP</name>
        <dbReference type="ChEBI" id="CHEBI:46398"/>
    </ligand>
</feature>
<dbReference type="GO" id="GO:0097268">
    <property type="term" value="C:cytoophidium"/>
    <property type="evidence" value="ECO:0007669"/>
    <property type="project" value="UniProtKB-ARBA"/>
</dbReference>
<dbReference type="Gene3D" id="3.40.50.300">
    <property type="entry name" value="P-loop containing nucleotide triphosphate hydrolases"/>
    <property type="match status" value="1"/>
</dbReference>
<keyword evidence="6 11" id="KW-0067">ATP-binding</keyword>
<comment type="activity regulation">
    <text evidence="11">Allosterically activated by GTP, when glutamine is the substrate; GTP has no effect on the reaction when ammonia is the substrate. The allosteric effector GTP functions by stabilizing the protein conformation that binds the tetrahedral intermediate(s) formed during glutamine hydrolysis. Inhibited by the product CTP, via allosteric rather than competitive inhibition.</text>
</comment>
<comment type="catalytic activity">
    <reaction evidence="10 11">
        <text>UTP + L-glutamine + ATP + H2O = CTP + L-glutamate + ADP + phosphate + 2 H(+)</text>
        <dbReference type="Rhea" id="RHEA:26426"/>
        <dbReference type="ChEBI" id="CHEBI:15377"/>
        <dbReference type="ChEBI" id="CHEBI:15378"/>
        <dbReference type="ChEBI" id="CHEBI:29985"/>
        <dbReference type="ChEBI" id="CHEBI:30616"/>
        <dbReference type="ChEBI" id="CHEBI:37563"/>
        <dbReference type="ChEBI" id="CHEBI:43474"/>
        <dbReference type="ChEBI" id="CHEBI:46398"/>
        <dbReference type="ChEBI" id="CHEBI:58359"/>
        <dbReference type="ChEBI" id="CHEBI:456216"/>
        <dbReference type="EC" id="6.3.4.2"/>
    </reaction>
</comment>
<comment type="pathway">
    <text evidence="1 11">Pyrimidine metabolism; CTP biosynthesis via de novo pathway; CTP from UDP: step 2/2.</text>
</comment>
<keyword evidence="4 11" id="KW-0479">Metal-binding</keyword>
<comment type="function">
    <text evidence="11">Catalyzes the ATP-dependent amination of UTP to CTP with either L-glutamine or ammonia as the source of nitrogen. Regulates intracellular CTP levels through interactions with the four ribonucleotide triphosphates.</text>
</comment>
<dbReference type="AlphaFoldDB" id="A0A2H0UUV5"/>
<sequence length="576" mass="64346">MPKKKTPKFIFITGGVMSGVGKGIAASSIGKIMQARGFKVTALKIDPYVNVDAGTMNPTEHGEVFVLSDGTECDQDMGNYERFLECELTSANYITTGSIYQRVIEKERNLEYQGKCVEVVPHIPLEVIDKIENAAKLAGADIVITEIGGTIGEYQNILFLEAVRMMKLKSPGHVATVLVSFLPLQGKDSELKTKPTQYAVRSLNSAGIQPDIIIARASVALDKKRKEKIAFNCNMEEADVISAPNVENIYEVPLNFEREKLSAKLVKKLNLESDKTDLKSWKTLVRNTKNPKKTLQIGIVGKYFGTGNFTLADSYISVIEAIRHGAQAKKVKAEITWVDSSSFDPKENKSWRSKIKSLNKFDGILVPGGFGSRGVEGKIKTIQFARENKIPYLGLCYGMQLAVVEYSRNVAGLNKAHTVEVHENTPHPVIAVLPEQELNIEKKRYGGTMRLGTYKAVLKEKTLVHGAYKKSHESKSSTLKSKVFNSIIDERHRHRYEVNPEYVEILEKNGLTFSGTSEDKRLMEIIELPTEIHPFFVATQFHPEFKSKPLSPHPIFESFINASIESNKIKLHKTNK</sequence>
<feature type="binding site" evidence="11">
    <location>
        <position position="369"/>
    </location>
    <ligand>
        <name>L-glutamine</name>
        <dbReference type="ChEBI" id="CHEBI:58359"/>
    </ligand>
</feature>
<evidence type="ECO:0000256" key="1">
    <source>
        <dbReference type="ARBA" id="ARBA00005171"/>
    </source>
</evidence>
<feature type="region of interest" description="Amidoligase domain" evidence="11">
    <location>
        <begin position="1"/>
        <end position="271"/>
    </location>
</feature>
<dbReference type="NCBIfam" id="TIGR00337">
    <property type="entry name" value="PyrG"/>
    <property type="match status" value="1"/>
</dbReference>
<dbReference type="Pfam" id="PF00117">
    <property type="entry name" value="GATase"/>
    <property type="match status" value="1"/>
</dbReference>
<keyword evidence="5 11" id="KW-0547">Nucleotide-binding</keyword>
<dbReference type="InterPro" id="IPR004468">
    <property type="entry name" value="CTP_synthase"/>
</dbReference>
<dbReference type="GO" id="GO:0004359">
    <property type="term" value="F:glutaminase activity"/>
    <property type="evidence" value="ECO:0007669"/>
    <property type="project" value="RHEA"/>
</dbReference>
<gene>
    <name evidence="11" type="primary">pyrG</name>
    <name evidence="14" type="ORF">COU07_00810</name>
</gene>
<dbReference type="GO" id="GO:0044210">
    <property type="term" value="P:'de novo' CTP biosynthetic process"/>
    <property type="evidence" value="ECO:0007669"/>
    <property type="project" value="UniProtKB-UniRule"/>
</dbReference>
<dbReference type="FunFam" id="3.40.50.880:FF:000002">
    <property type="entry name" value="CTP synthase"/>
    <property type="match status" value="1"/>
</dbReference>
<dbReference type="InterPro" id="IPR017926">
    <property type="entry name" value="GATASE"/>
</dbReference>
<dbReference type="GO" id="GO:0042802">
    <property type="term" value="F:identical protein binding"/>
    <property type="evidence" value="ECO:0007669"/>
    <property type="project" value="TreeGrafter"/>
</dbReference>
<dbReference type="CDD" id="cd01746">
    <property type="entry name" value="GATase1_CTP_Synthase"/>
    <property type="match status" value="1"/>
</dbReference>
<dbReference type="InterPro" id="IPR033828">
    <property type="entry name" value="GATase1_CTP_Synthase"/>
</dbReference>
<evidence type="ECO:0000256" key="5">
    <source>
        <dbReference type="ARBA" id="ARBA00022741"/>
    </source>
</evidence>
<reference evidence="15" key="1">
    <citation type="submission" date="2017-09" db="EMBL/GenBank/DDBJ databases">
        <title>Depth-based differentiation of microbial function through sediment-hosted aquifers and enrichment of novel symbionts in the deep terrestrial subsurface.</title>
        <authorList>
            <person name="Probst A.J."/>
            <person name="Ladd B."/>
            <person name="Jarett J.K."/>
            <person name="Geller-Mcgrath D.E."/>
            <person name="Sieber C.M.K."/>
            <person name="Emerson J.B."/>
            <person name="Anantharaman K."/>
            <person name="Thomas B.C."/>
            <person name="Malmstrom R."/>
            <person name="Stieglmeier M."/>
            <person name="Klingl A."/>
            <person name="Woyke T."/>
            <person name="Ryan C.M."/>
            <person name="Banfield J.F."/>
        </authorList>
    </citation>
    <scope>NUCLEOTIDE SEQUENCE [LARGE SCALE GENOMIC DNA]</scope>
</reference>
<feature type="binding site" evidence="11">
    <location>
        <position position="228"/>
    </location>
    <ligand>
        <name>CTP</name>
        <dbReference type="ChEBI" id="CHEBI:37563"/>
        <note>allosteric inhibitor</note>
    </ligand>
</feature>
<evidence type="ECO:0000259" key="13">
    <source>
        <dbReference type="Pfam" id="PF06418"/>
    </source>
</evidence>
<dbReference type="UniPathway" id="UPA00159">
    <property type="reaction ID" value="UER00277"/>
</dbReference>
<protein>
    <recommendedName>
        <fullName evidence="11">CTP synthase</fullName>
        <ecNumber evidence="11">6.3.4.2</ecNumber>
    </recommendedName>
    <alternativeName>
        <fullName evidence="11">Cytidine 5'-triphosphate synthase</fullName>
    </alternativeName>
    <alternativeName>
        <fullName evidence="11">Cytidine triphosphate synthetase</fullName>
        <shortName evidence="11">CTP synthetase</shortName>
        <shortName evidence="11">CTPS</shortName>
    </alternativeName>
    <alternativeName>
        <fullName evidence="11">UTP--ammonia ligase</fullName>
    </alternativeName>
</protein>
<evidence type="ECO:0000256" key="11">
    <source>
        <dbReference type="HAMAP-Rule" id="MF_01227"/>
    </source>
</evidence>
<feature type="binding site" evidence="11">
    <location>
        <position position="18"/>
    </location>
    <ligand>
        <name>CTP</name>
        <dbReference type="ChEBI" id="CHEBI:37563"/>
        <note>allosteric inhibitor</note>
    </ligand>
</feature>
<dbReference type="InterPro" id="IPR029062">
    <property type="entry name" value="Class_I_gatase-like"/>
</dbReference>
<dbReference type="PANTHER" id="PTHR11550">
    <property type="entry name" value="CTP SYNTHASE"/>
    <property type="match status" value="1"/>
</dbReference>
<dbReference type="Proteomes" id="UP000231157">
    <property type="component" value="Unassembled WGS sequence"/>
</dbReference>
<comment type="catalytic activity">
    <reaction evidence="11">
        <text>UTP + NH4(+) + ATP = CTP + ADP + phosphate + 2 H(+)</text>
        <dbReference type="Rhea" id="RHEA:16597"/>
        <dbReference type="ChEBI" id="CHEBI:15378"/>
        <dbReference type="ChEBI" id="CHEBI:28938"/>
        <dbReference type="ChEBI" id="CHEBI:30616"/>
        <dbReference type="ChEBI" id="CHEBI:37563"/>
        <dbReference type="ChEBI" id="CHEBI:43474"/>
        <dbReference type="ChEBI" id="CHEBI:46398"/>
        <dbReference type="ChEBI" id="CHEBI:456216"/>
    </reaction>
</comment>
<dbReference type="GO" id="GO:0005524">
    <property type="term" value="F:ATP binding"/>
    <property type="evidence" value="ECO:0007669"/>
    <property type="project" value="UniProtKB-KW"/>
</dbReference>
<evidence type="ECO:0000259" key="12">
    <source>
        <dbReference type="Pfam" id="PF00117"/>
    </source>
</evidence>
<keyword evidence="9 11" id="KW-0665">Pyrimidine biosynthesis</keyword>
<feature type="binding site" evidence="11">
    <location>
        <position position="76"/>
    </location>
    <ligand>
        <name>Mg(2+)</name>
        <dbReference type="ChEBI" id="CHEBI:18420"/>
    </ligand>
</feature>
<feature type="binding site" evidence="11">
    <location>
        <position position="228"/>
    </location>
    <ligand>
        <name>UTP</name>
        <dbReference type="ChEBI" id="CHEBI:46398"/>
    </ligand>
</feature>
<feature type="binding site" evidence="11">
    <location>
        <position position="146"/>
    </location>
    <ligand>
        <name>Mg(2+)</name>
        <dbReference type="ChEBI" id="CHEBI:18420"/>
    </ligand>
</feature>
<evidence type="ECO:0000256" key="3">
    <source>
        <dbReference type="ARBA" id="ARBA00022598"/>
    </source>
</evidence>
<feature type="binding site" evidence="11">
    <location>
        <position position="246"/>
    </location>
    <ligand>
        <name>ATP</name>
        <dbReference type="ChEBI" id="CHEBI:30616"/>
    </ligand>
</feature>
<dbReference type="EMBL" id="PFAZ01000001">
    <property type="protein sequence ID" value="PIR89426.1"/>
    <property type="molecule type" value="Genomic_DNA"/>
</dbReference>
<dbReference type="SUPFAM" id="SSF52317">
    <property type="entry name" value="Class I glutamine amidotransferase-like"/>
    <property type="match status" value="1"/>
</dbReference>
<feature type="active site" evidence="11">
    <location>
        <position position="542"/>
    </location>
</feature>
<organism evidence="14 15">
    <name type="scientific">Candidatus Harrisonbacteria bacterium CG10_big_fil_rev_8_21_14_0_10_40_38</name>
    <dbReference type="NCBI Taxonomy" id="1974583"/>
    <lineage>
        <taxon>Bacteria</taxon>
        <taxon>Candidatus Harrisoniibacteriota</taxon>
    </lineage>
</organism>
<evidence type="ECO:0000256" key="7">
    <source>
        <dbReference type="ARBA" id="ARBA00022842"/>
    </source>
</evidence>
<evidence type="ECO:0000256" key="6">
    <source>
        <dbReference type="ARBA" id="ARBA00022840"/>
    </source>
</evidence>
<dbReference type="InterPro" id="IPR027417">
    <property type="entry name" value="P-loop_NTPase"/>
</dbReference>
<dbReference type="Gene3D" id="3.40.50.880">
    <property type="match status" value="1"/>
</dbReference>
<dbReference type="SUPFAM" id="SSF52540">
    <property type="entry name" value="P-loop containing nucleoside triphosphate hydrolases"/>
    <property type="match status" value="1"/>
</dbReference>
<keyword evidence="3 11" id="KW-0436">Ligase</keyword>
<dbReference type="NCBIfam" id="NF003792">
    <property type="entry name" value="PRK05380.1"/>
    <property type="match status" value="1"/>
</dbReference>
<name>A0A2H0UUV5_9BACT</name>
<dbReference type="GO" id="GO:0046872">
    <property type="term" value="F:metal ion binding"/>
    <property type="evidence" value="ECO:0007669"/>
    <property type="project" value="UniProtKB-KW"/>
</dbReference>
<feature type="domain" description="Glutamine amidotransferase" evidence="12">
    <location>
        <begin position="311"/>
        <end position="561"/>
    </location>
</feature>
<dbReference type="GO" id="GO:0003883">
    <property type="term" value="F:CTP synthase activity"/>
    <property type="evidence" value="ECO:0007669"/>
    <property type="project" value="UniProtKB-UniRule"/>
</dbReference>
<feature type="binding site" evidence="11">
    <location>
        <begin position="192"/>
        <end position="197"/>
    </location>
    <ligand>
        <name>UTP</name>
        <dbReference type="ChEBI" id="CHEBI:46398"/>
    </ligand>
</feature>
<keyword evidence="7 11" id="KW-0460">Magnesium</keyword>
<comment type="caution">
    <text evidence="14">The sequence shown here is derived from an EMBL/GenBank/DDBJ whole genome shotgun (WGS) entry which is preliminary data.</text>
</comment>
<keyword evidence="8 11" id="KW-0315">Glutamine amidotransferase</keyword>
<evidence type="ECO:0000256" key="8">
    <source>
        <dbReference type="ARBA" id="ARBA00022962"/>
    </source>
</evidence>
<feature type="binding site" evidence="11">
    <location>
        <position position="420"/>
    </location>
    <ligand>
        <name>L-glutamine</name>
        <dbReference type="ChEBI" id="CHEBI:58359"/>
    </ligand>
</feature>
<accession>A0A2H0UUV5</accession>
<feature type="domain" description="CTP synthase N-terminal" evidence="13">
    <location>
        <begin position="8"/>
        <end position="271"/>
    </location>
</feature>
<evidence type="ECO:0000256" key="9">
    <source>
        <dbReference type="ARBA" id="ARBA00022975"/>
    </source>
</evidence>
<feature type="active site" description="Nucleophile; for glutamine hydrolysis" evidence="11">
    <location>
        <position position="396"/>
    </location>
</feature>
<comment type="miscellaneous">
    <text evidence="11">CTPSs have evolved a hybrid strategy for distinguishing between UTP and CTP. The overlapping regions of the product feedback inhibitory and substrate sites recognize a common feature in both compounds, the triphosphate moiety. To differentiate isosteric substrate and product pyrimidine rings, an additional pocket far from the expected kinase/ligase catalytic site, specifically recognizes the cytosine and ribose portions of the product inhibitor.</text>
</comment>
<dbReference type="FunFam" id="3.40.50.300:FF:000009">
    <property type="entry name" value="CTP synthase"/>
    <property type="match status" value="1"/>
</dbReference>
<feature type="binding site" evidence="11">
    <location>
        <position position="76"/>
    </location>
    <ligand>
        <name>ATP</name>
        <dbReference type="ChEBI" id="CHEBI:30616"/>
    </ligand>
</feature>
<dbReference type="PANTHER" id="PTHR11550:SF0">
    <property type="entry name" value="CTP SYNTHASE-RELATED"/>
    <property type="match status" value="1"/>
</dbReference>
<evidence type="ECO:0000256" key="10">
    <source>
        <dbReference type="ARBA" id="ARBA00047781"/>
    </source>
</evidence>
<evidence type="ECO:0000313" key="14">
    <source>
        <dbReference type="EMBL" id="PIR89426.1"/>
    </source>
</evidence>
<feature type="binding site" evidence="11">
    <location>
        <begin position="397"/>
        <end position="400"/>
    </location>
    <ligand>
        <name>L-glutamine</name>
        <dbReference type="ChEBI" id="CHEBI:58359"/>
    </ligand>
</feature>
<feature type="active site" evidence="11">
    <location>
        <position position="544"/>
    </location>
</feature>
<comment type="caution">
    <text evidence="11">Lacks conserved residue(s) required for the propagation of feature annotation.</text>
</comment>
<dbReference type="GO" id="GO:0019856">
    <property type="term" value="P:pyrimidine nucleobase biosynthetic process"/>
    <property type="evidence" value="ECO:0007669"/>
    <property type="project" value="TreeGrafter"/>
</dbReference>
<evidence type="ECO:0000256" key="2">
    <source>
        <dbReference type="ARBA" id="ARBA00007533"/>
    </source>
</evidence>
<feature type="binding site" evidence="11">
    <location>
        <begin position="19"/>
        <end position="24"/>
    </location>
    <ligand>
        <name>ATP</name>
        <dbReference type="ChEBI" id="CHEBI:30616"/>
    </ligand>
</feature>
<proteinExistence type="inferred from homology"/>
<feature type="binding site" evidence="11">
    <location>
        <position position="495"/>
    </location>
    <ligand>
        <name>L-glutamine</name>
        <dbReference type="ChEBI" id="CHEBI:58359"/>
    </ligand>
</feature>
<feature type="binding site" evidence="11">
    <location>
        <begin position="192"/>
        <end position="197"/>
    </location>
    <ligand>
        <name>CTP</name>
        <dbReference type="ChEBI" id="CHEBI:37563"/>
        <note>allosteric inhibitor</note>
    </ligand>
</feature>
<dbReference type="EC" id="6.3.4.2" evidence="11"/>
<comment type="subunit">
    <text evidence="11">Homotetramer.</text>
</comment>
<evidence type="ECO:0000313" key="15">
    <source>
        <dbReference type="Proteomes" id="UP000231157"/>
    </source>
</evidence>
<dbReference type="PROSITE" id="PS51273">
    <property type="entry name" value="GATASE_TYPE_1"/>
    <property type="match status" value="1"/>
</dbReference>